<proteinExistence type="predicted"/>
<dbReference type="AlphaFoldDB" id="A0A6A6K0Y3"/>
<dbReference type="Proteomes" id="UP000467840">
    <property type="component" value="Unassembled WGS sequence"/>
</dbReference>
<organism evidence="2 3">
    <name type="scientific">Hevea brasiliensis</name>
    <name type="common">Para rubber tree</name>
    <name type="synonym">Siphonia brasiliensis</name>
    <dbReference type="NCBI Taxonomy" id="3981"/>
    <lineage>
        <taxon>Eukaryota</taxon>
        <taxon>Viridiplantae</taxon>
        <taxon>Streptophyta</taxon>
        <taxon>Embryophyta</taxon>
        <taxon>Tracheophyta</taxon>
        <taxon>Spermatophyta</taxon>
        <taxon>Magnoliopsida</taxon>
        <taxon>eudicotyledons</taxon>
        <taxon>Gunneridae</taxon>
        <taxon>Pentapetalae</taxon>
        <taxon>rosids</taxon>
        <taxon>fabids</taxon>
        <taxon>Malpighiales</taxon>
        <taxon>Euphorbiaceae</taxon>
        <taxon>Crotonoideae</taxon>
        <taxon>Micrandreae</taxon>
        <taxon>Hevea</taxon>
    </lineage>
</organism>
<feature type="transmembrane region" description="Helical" evidence="1">
    <location>
        <begin position="70"/>
        <end position="92"/>
    </location>
</feature>
<gene>
    <name evidence="2" type="ORF">GH714_044087</name>
</gene>
<keyword evidence="3" id="KW-1185">Reference proteome</keyword>
<evidence type="ECO:0000256" key="1">
    <source>
        <dbReference type="SAM" id="Phobius"/>
    </source>
</evidence>
<name>A0A6A6K0Y3_HEVBR</name>
<protein>
    <submittedName>
        <fullName evidence="2">Uncharacterized protein</fullName>
    </submittedName>
</protein>
<comment type="caution">
    <text evidence="2">The sequence shown here is derived from an EMBL/GenBank/DDBJ whole genome shotgun (WGS) entry which is preliminary data.</text>
</comment>
<keyword evidence="1" id="KW-0472">Membrane</keyword>
<keyword evidence="1" id="KW-0812">Transmembrane</keyword>
<reference evidence="2 3" key="1">
    <citation type="journal article" date="2020" name="Mol. Plant">
        <title>The Chromosome-Based Rubber Tree Genome Provides New Insights into Spurge Genome Evolution and Rubber Biosynthesis.</title>
        <authorList>
            <person name="Liu J."/>
            <person name="Shi C."/>
            <person name="Shi C.C."/>
            <person name="Li W."/>
            <person name="Zhang Q.J."/>
            <person name="Zhang Y."/>
            <person name="Li K."/>
            <person name="Lu H.F."/>
            <person name="Shi C."/>
            <person name="Zhu S.T."/>
            <person name="Xiao Z.Y."/>
            <person name="Nan H."/>
            <person name="Yue Y."/>
            <person name="Zhu X.G."/>
            <person name="Wu Y."/>
            <person name="Hong X.N."/>
            <person name="Fan G.Y."/>
            <person name="Tong Y."/>
            <person name="Zhang D."/>
            <person name="Mao C.L."/>
            <person name="Liu Y.L."/>
            <person name="Hao S.J."/>
            <person name="Liu W.Q."/>
            <person name="Lv M.Q."/>
            <person name="Zhang H.B."/>
            <person name="Liu Y."/>
            <person name="Hu-Tang G.R."/>
            <person name="Wang J.P."/>
            <person name="Wang J.H."/>
            <person name="Sun Y.H."/>
            <person name="Ni S.B."/>
            <person name="Chen W.B."/>
            <person name="Zhang X.C."/>
            <person name="Jiao Y.N."/>
            <person name="Eichler E.E."/>
            <person name="Li G.H."/>
            <person name="Liu X."/>
            <person name="Gao L.Z."/>
        </authorList>
    </citation>
    <scope>NUCLEOTIDE SEQUENCE [LARGE SCALE GENOMIC DNA]</scope>
    <source>
        <strain evidence="3">cv. GT1</strain>
        <tissue evidence="2">Leaf</tissue>
    </source>
</reference>
<evidence type="ECO:0000313" key="3">
    <source>
        <dbReference type="Proteomes" id="UP000467840"/>
    </source>
</evidence>
<keyword evidence="1" id="KW-1133">Transmembrane helix</keyword>
<accession>A0A6A6K0Y3</accession>
<sequence length="285" mass="32120">MKPVAYSKISEDEKMQMFSLSRMGLADEVIMSKFNVDEDTLLRCLEDTFVNVQVARGYNKSKERRKPEGVMMSIIYGCIMGLLSFVNCYAGVDLVLKAHIKKKVRDAADKAYPQKIEMSWVEGAGMYNHSCHLNAVNAVRDGRACAVVECVVIDDKYATAHYINLDARGKYIDLTLGYFWAGADYRFIRLVPMTEWDSISDKLQALKHEMCALVKCSEKMPIKSTDFEHYMEIEVNVYDGYQVSSTNCRAGNPGGDKALFWCEFDPYGSVNPEDNPLATTPATPN</sequence>
<dbReference type="EMBL" id="JAAGAX010000191">
    <property type="protein sequence ID" value="KAF2282481.1"/>
    <property type="molecule type" value="Genomic_DNA"/>
</dbReference>
<evidence type="ECO:0000313" key="2">
    <source>
        <dbReference type="EMBL" id="KAF2282481.1"/>
    </source>
</evidence>